<keyword evidence="1" id="KW-0812">Transmembrane</keyword>
<organism evidence="2 3">
    <name type="scientific">Tothia fuscella</name>
    <dbReference type="NCBI Taxonomy" id="1048955"/>
    <lineage>
        <taxon>Eukaryota</taxon>
        <taxon>Fungi</taxon>
        <taxon>Dikarya</taxon>
        <taxon>Ascomycota</taxon>
        <taxon>Pezizomycotina</taxon>
        <taxon>Dothideomycetes</taxon>
        <taxon>Pleosporomycetidae</taxon>
        <taxon>Venturiales</taxon>
        <taxon>Cylindrosympodiaceae</taxon>
        <taxon>Tothia</taxon>
    </lineage>
</organism>
<keyword evidence="3" id="KW-1185">Reference proteome</keyword>
<dbReference type="PANTHER" id="PTHR42029:SF3">
    <property type="entry name" value="AN04G07800"/>
    <property type="match status" value="1"/>
</dbReference>
<dbReference type="OrthoDB" id="5420247at2759"/>
<sequence length="249" mass="28871">ITKPSEPDGLILEAWAQGFMVGALIIMAGITVSNMRRGVLLHKLILIELIFGMAHGTFIFPKAPVYGWYLSVTAIFLNISWIMHNVIAWMKSKPFLPRKISYIYIGTVALSVPYWIVEMYANFTYFNNINNLFHYTRPYEAIFRDPWWIFTTVNLFWNIIRRYEFGILELIRVSPRFAVLLAAMMLSVAFIIVDILSVTAVFQSNLPEGINPFWKLAFIFKCFTDTIILDDFKTALDKLKQYKLERLGS</sequence>
<reference evidence="2" key="1">
    <citation type="journal article" date="2020" name="Stud. Mycol.">
        <title>101 Dothideomycetes genomes: a test case for predicting lifestyles and emergence of pathogens.</title>
        <authorList>
            <person name="Haridas S."/>
            <person name="Albert R."/>
            <person name="Binder M."/>
            <person name="Bloem J."/>
            <person name="Labutti K."/>
            <person name="Salamov A."/>
            <person name="Andreopoulos B."/>
            <person name="Baker S."/>
            <person name="Barry K."/>
            <person name="Bills G."/>
            <person name="Bluhm B."/>
            <person name="Cannon C."/>
            <person name="Castanera R."/>
            <person name="Culley D."/>
            <person name="Daum C."/>
            <person name="Ezra D."/>
            <person name="Gonzalez J."/>
            <person name="Henrissat B."/>
            <person name="Kuo A."/>
            <person name="Liang C."/>
            <person name="Lipzen A."/>
            <person name="Lutzoni F."/>
            <person name="Magnuson J."/>
            <person name="Mondo S."/>
            <person name="Nolan M."/>
            <person name="Ohm R."/>
            <person name="Pangilinan J."/>
            <person name="Park H.-J."/>
            <person name="Ramirez L."/>
            <person name="Alfaro M."/>
            <person name="Sun H."/>
            <person name="Tritt A."/>
            <person name="Yoshinaga Y."/>
            <person name="Zwiers L.-H."/>
            <person name="Turgeon B."/>
            <person name="Goodwin S."/>
            <person name="Spatafora J."/>
            <person name="Crous P."/>
            <person name="Grigoriev I."/>
        </authorList>
    </citation>
    <scope>NUCLEOTIDE SEQUENCE</scope>
    <source>
        <strain evidence="2">CBS 130266</strain>
    </source>
</reference>
<protein>
    <submittedName>
        <fullName evidence="2">Uncharacterized protein</fullName>
    </submittedName>
</protein>
<dbReference type="AlphaFoldDB" id="A0A9P4NDI5"/>
<proteinExistence type="predicted"/>
<feature type="non-terminal residue" evidence="2">
    <location>
        <position position="1"/>
    </location>
</feature>
<dbReference type="PANTHER" id="PTHR42029">
    <property type="entry name" value="AN04G07800"/>
    <property type="match status" value="1"/>
</dbReference>
<feature type="non-terminal residue" evidence="2">
    <location>
        <position position="249"/>
    </location>
</feature>
<evidence type="ECO:0000313" key="2">
    <source>
        <dbReference type="EMBL" id="KAF2415507.1"/>
    </source>
</evidence>
<feature type="transmembrane region" description="Helical" evidence="1">
    <location>
        <begin position="14"/>
        <end position="33"/>
    </location>
</feature>
<keyword evidence="1" id="KW-1133">Transmembrane helix</keyword>
<keyword evidence="1" id="KW-0472">Membrane</keyword>
<evidence type="ECO:0000313" key="3">
    <source>
        <dbReference type="Proteomes" id="UP000800235"/>
    </source>
</evidence>
<comment type="caution">
    <text evidence="2">The sequence shown here is derived from an EMBL/GenBank/DDBJ whole genome shotgun (WGS) entry which is preliminary data.</text>
</comment>
<feature type="transmembrane region" description="Helical" evidence="1">
    <location>
        <begin position="66"/>
        <end position="90"/>
    </location>
</feature>
<feature type="transmembrane region" description="Helical" evidence="1">
    <location>
        <begin position="40"/>
        <end position="60"/>
    </location>
</feature>
<evidence type="ECO:0000256" key="1">
    <source>
        <dbReference type="SAM" id="Phobius"/>
    </source>
</evidence>
<gene>
    <name evidence="2" type="ORF">EJ08DRAFT_571283</name>
</gene>
<feature type="transmembrane region" description="Helical" evidence="1">
    <location>
        <begin position="177"/>
        <end position="202"/>
    </location>
</feature>
<feature type="transmembrane region" description="Helical" evidence="1">
    <location>
        <begin position="146"/>
        <end position="165"/>
    </location>
</feature>
<name>A0A9P4NDI5_9PEZI</name>
<dbReference type="Proteomes" id="UP000800235">
    <property type="component" value="Unassembled WGS sequence"/>
</dbReference>
<feature type="transmembrane region" description="Helical" evidence="1">
    <location>
        <begin position="102"/>
        <end position="126"/>
    </location>
</feature>
<dbReference type="EMBL" id="MU007203">
    <property type="protein sequence ID" value="KAF2415507.1"/>
    <property type="molecule type" value="Genomic_DNA"/>
</dbReference>
<accession>A0A9P4NDI5</accession>